<evidence type="ECO:0000256" key="1">
    <source>
        <dbReference type="ARBA" id="ARBA00038357"/>
    </source>
</evidence>
<dbReference type="PANTHER" id="PTHR10281:SF76">
    <property type="entry name" value="CALCUTTA CUP-RELATED"/>
    <property type="match status" value="1"/>
</dbReference>
<dbReference type="InterPro" id="IPR050577">
    <property type="entry name" value="MAPR/NEUFC/NENF-like"/>
</dbReference>
<dbReference type="Gene3D" id="3.10.120.10">
    <property type="entry name" value="Cytochrome b5-like heme/steroid binding domain"/>
    <property type="match status" value="1"/>
</dbReference>
<organism evidence="3 4">
    <name type="scientific">Saccharomycopsis crataegensis</name>
    <dbReference type="NCBI Taxonomy" id="43959"/>
    <lineage>
        <taxon>Eukaryota</taxon>
        <taxon>Fungi</taxon>
        <taxon>Dikarya</taxon>
        <taxon>Ascomycota</taxon>
        <taxon>Saccharomycotina</taxon>
        <taxon>Saccharomycetes</taxon>
        <taxon>Saccharomycopsidaceae</taxon>
        <taxon>Saccharomycopsis</taxon>
    </lineage>
</organism>
<dbReference type="SUPFAM" id="SSF55856">
    <property type="entry name" value="Cytochrome b5-like heme/steroid binding domain"/>
    <property type="match status" value="1"/>
</dbReference>
<dbReference type="InterPro" id="IPR001199">
    <property type="entry name" value="Cyt_B5-like_heme/steroid-bd"/>
</dbReference>
<name>A0AAV5QES4_9ASCO</name>
<dbReference type="Proteomes" id="UP001360560">
    <property type="component" value="Unassembled WGS sequence"/>
</dbReference>
<dbReference type="GO" id="GO:0012505">
    <property type="term" value="C:endomembrane system"/>
    <property type="evidence" value="ECO:0007669"/>
    <property type="project" value="TreeGrafter"/>
</dbReference>
<dbReference type="SMART" id="SM01117">
    <property type="entry name" value="Cyt-b5"/>
    <property type="match status" value="1"/>
</dbReference>
<reference evidence="3 4" key="1">
    <citation type="journal article" date="2023" name="Elife">
        <title>Identification of key yeast species and microbe-microbe interactions impacting larval growth of Drosophila in the wild.</title>
        <authorList>
            <person name="Mure A."/>
            <person name="Sugiura Y."/>
            <person name="Maeda R."/>
            <person name="Honda K."/>
            <person name="Sakurai N."/>
            <person name="Takahashi Y."/>
            <person name="Watada M."/>
            <person name="Katoh T."/>
            <person name="Gotoh A."/>
            <person name="Gotoh Y."/>
            <person name="Taniguchi I."/>
            <person name="Nakamura K."/>
            <person name="Hayashi T."/>
            <person name="Katayama T."/>
            <person name="Uemura T."/>
            <person name="Hattori Y."/>
        </authorList>
    </citation>
    <scope>NUCLEOTIDE SEQUENCE [LARGE SCALE GENOMIC DNA]</scope>
    <source>
        <strain evidence="3 4">SC-9</strain>
    </source>
</reference>
<dbReference type="GO" id="GO:0016020">
    <property type="term" value="C:membrane"/>
    <property type="evidence" value="ECO:0007669"/>
    <property type="project" value="TreeGrafter"/>
</dbReference>
<dbReference type="EMBL" id="BTFZ01000001">
    <property type="protein sequence ID" value="GMM33107.1"/>
    <property type="molecule type" value="Genomic_DNA"/>
</dbReference>
<proteinExistence type="inferred from homology"/>
<gene>
    <name evidence="3" type="ORF">DASC09_004320</name>
</gene>
<dbReference type="InterPro" id="IPR036400">
    <property type="entry name" value="Cyt_B5-like_heme/steroid_sf"/>
</dbReference>
<feature type="domain" description="Cytochrome b5 heme-binding" evidence="2">
    <location>
        <begin position="57"/>
        <end position="158"/>
    </location>
</feature>
<keyword evidence="4" id="KW-1185">Reference proteome</keyword>
<comment type="caution">
    <text evidence="3">The sequence shown here is derived from an EMBL/GenBank/DDBJ whole genome shotgun (WGS) entry which is preliminary data.</text>
</comment>
<sequence>MFSVIDVFRILGGLLLLNSVFSWWFTSSTTWGYEGRYLDTQYYKFQYNTFPKGQIELTIDELMLYNGSDPGLPIYIAIYHKIYDVSASRSLYTAPLGRYSMMAGKESARMLATACIGKNDELTSDLRGLDEEYAMGEIFKWQSYYEGKSKYWQVGYLKDGDEVWKDKEIPSPCTKPLKIPQNVGSLQ</sequence>
<comment type="similarity">
    <text evidence="1">Belongs to the cytochrome b5 family. MAPR subfamily.</text>
</comment>
<evidence type="ECO:0000313" key="3">
    <source>
        <dbReference type="EMBL" id="GMM33107.1"/>
    </source>
</evidence>
<accession>A0AAV5QES4</accession>
<dbReference type="AlphaFoldDB" id="A0AAV5QES4"/>
<protein>
    <recommendedName>
        <fullName evidence="2">Cytochrome b5 heme-binding domain-containing protein</fullName>
    </recommendedName>
</protein>
<evidence type="ECO:0000259" key="2">
    <source>
        <dbReference type="SMART" id="SM01117"/>
    </source>
</evidence>
<dbReference type="PANTHER" id="PTHR10281">
    <property type="entry name" value="MEMBRANE-ASSOCIATED PROGESTERONE RECEPTOR COMPONENT-RELATED"/>
    <property type="match status" value="1"/>
</dbReference>
<dbReference type="GeneID" id="90071086"/>
<dbReference type="RefSeq" id="XP_064850107.1">
    <property type="nucleotide sequence ID" value="XM_064994035.1"/>
</dbReference>
<evidence type="ECO:0000313" key="4">
    <source>
        <dbReference type="Proteomes" id="UP001360560"/>
    </source>
</evidence>